<proteinExistence type="predicted"/>
<dbReference type="PANTHER" id="PTHR43581">
    <property type="entry name" value="ATP/GTP PHOSPHATASE"/>
    <property type="match status" value="1"/>
</dbReference>
<dbReference type="RefSeq" id="WP_115498137.1">
    <property type="nucleotide sequence ID" value="NZ_JACRTI010000004.1"/>
</dbReference>
<dbReference type="InterPro" id="IPR051396">
    <property type="entry name" value="Bact_Antivir_Def_Nuclease"/>
</dbReference>
<organism evidence="3 4">
    <name type="scientific">Parabacteroides acidifaciens</name>
    <dbReference type="NCBI Taxonomy" id="2290935"/>
    <lineage>
        <taxon>Bacteria</taxon>
        <taxon>Pseudomonadati</taxon>
        <taxon>Bacteroidota</taxon>
        <taxon>Bacteroidia</taxon>
        <taxon>Bacteroidales</taxon>
        <taxon>Tannerellaceae</taxon>
        <taxon>Parabacteroides</taxon>
    </lineage>
</organism>
<dbReference type="Pfam" id="PF13304">
    <property type="entry name" value="AAA_21"/>
    <property type="match status" value="1"/>
</dbReference>
<dbReference type="SUPFAM" id="SSF52540">
    <property type="entry name" value="P-loop containing nucleoside triphosphate hydrolases"/>
    <property type="match status" value="1"/>
</dbReference>
<dbReference type="Proteomes" id="UP000256321">
    <property type="component" value="Unassembled WGS sequence"/>
</dbReference>
<evidence type="ECO:0000259" key="1">
    <source>
        <dbReference type="Pfam" id="PF13304"/>
    </source>
</evidence>
<evidence type="ECO:0000313" key="2">
    <source>
        <dbReference type="EMBL" id="MBC8600615.1"/>
    </source>
</evidence>
<dbReference type="PANTHER" id="PTHR43581:SF4">
    <property type="entry name" value="ATP_GTP PHOSPHATASE"/>
    <property type="match status" value="1"/>
</dbReference>
<dbReference type="Gene3D" id="3.40.50.300">
    <property type="entry name" value="P-loop containing nucleotide triphosphate hydrolases"/>
    <property type="match status" value="1"/>
</dbReference>
<dbReference type="InterPro" id="IPR003959">
    <property type="entry name" value="ATPase_AAA_core"/>
</dbReference>
<dbReference type="EMBL" id="QREV01000004">
    <property type="protein sequence ID" value="RDU50617.1"/>
    <property type="molecule type" value="Genomic_DNA"/>
</dbReference>
<evidence type="ECO:0000313" key="4">
    <source>
        <dbReference type="Proteomes" id="UP000256321"/>
    </source>
</evidence>
<protein>
    <submittedName>
        <fullName evidence="2">AAA family ATPase</fullName>
    </submittedName>
</protein>
<comment type="caution">
    <text evidence="3">The sequence shown here is derived from an EMBL/GenBank/DDBJ whole genome shotgun (WGS) entry which is preliminary data.</text>
</comment>
<feature type="domain" description="ATPase AAA-type core" evidence="1">
    <location>
        <begin position="232"/>
        <end position="324"/>
    </location>
</feature>
<evidence type="ECO:0000313" key="5">
    <source>
        <dbReference type="Proteomes" id="UP000629596"/>
    </source>
</evidence>
<dbReference type="AlphaFoldDB" id="A0A3D8HJ55"/>
<dbReference type="InterPro" id="IPR027417">
    <property type="entry name" value="P-loop_NTPase"/>
</dbReference>
<gene>
    <name evidence="3" type="ORF">DWU89_02700</name>
    <name evidence="2" type="ORF">H8784_02650</name>
</gene>
<evidence type="ECO:0000313" key="3">
    <source>
        <dbReference type="EMBL" id="RDU50617.1"/>
    </source>
</evidence>
<dbReference type="GO" id="GO:0016887">
    <property type="term" value="F:ATP hydrolysis activity"/>
    <property type="evidence" value="ECO:0007669"/>
    <property type="project" value="InterPro"/>
</dbReference>
<keyword evidence="5" id="KW-1185">Reference proteome</keyword>
<dbReference type="EMBL" id="JACRTI010000004">
    <property type="protein sequence ID" value="MBC8600615.1"/>
    <property type="molecule type" value="Genomic_DNA"/>
</dbReference>
<dbReference type="GO" id="GO:0005524">
    <property type="term" value="F:ATP binding"/>
    <property type="evidence" value="ECO:0007669"/>
    <property type="project" value="InterPro"/>
</dbReference>
<reference evidence="2 5" key="2">
    <citation type="submission" date="2020-08" db="EMBL/GenBank/DDBJ databases">
        <title>Genome public.</title>
        <authorList>
            <person name="Liu C."/>
            <person name="Sun Q."/>
        </authorList>
    </citation>
    <scope>NUCLEOTIDE SEQUENCE [LARGE SCALE GENOMIC DNA]</scope>
    <source>
        <strain evidence="2 5">426_9</strain>
    </source>
</reference>
<name>A0A3D8HJ55_9BACT</name>
<accession>A0A3D8HJ55</accession>
<dbReference type="Proteomes" id="UP000629596">
    <property type="component" value="Unassembled WGS sequence"/>
</dbReference>
<sequence>MAEHTPVYIKEVGVTNYRCFTGENRFKFVDENDNWYRWTVFLGDNNTGKTNLLKAIANMEPHFDPKSKNYTIEPYFLVVNVSSDTLVGISTIPELCNKASKINNTADYDLYIALKYNVENPMESYLMSGNSTSGRCKNLLIYGYGVVRNIESKGINSKIDKISNVSNLLHTTDLLNFEDWLFQLDYAAKNDSAPIENRQKAIERRNLLISILKGDLFPEIEDIRFISDANLYNYIEFRTKDGWHKLSDLGYGYQATLSWMVDFCKKLFDRYPDSPNPLKEPAILLIDEIDLHLHPQWQRSIIKYLSDIFTQTQFIVTTHSPFIIQSMEKVNLYALQREGDHTKVKHFGVRSFIGWRIEEILSEIMGLEDNIQTDIYQELMKQFEAAIDTDDYKSGKEAYDRLMKILHPQSEERKLLDIQFSQLIPDDQA</sequence>
<reference evidence="3 4" key="1">
    <citation type="submission" date="2018-07" db="EMBL/GenBank/DDBJ databases">
        <title>Parabacteroides acidifaciens nov. sp., isolated from human feces.</title>
        <authorList>
            <person name="Wang Y.J."/>
        </authorList>
    </citation>
    <scope>NUCLEOTIDE SEQUENCE [LARGE SCALE GENOMIC DNA]</scope>
    <source>
        <strain evidence="3 4">426-9</strain>
    </source>
</reference>